<sequence length="40" mass="4408">MITPSLSGVHRTPPRPRRARWAPGPMVTSIQAHGRAGRFT</sequence>
<protein>
    <submittedName>
        <fullName evidence="2">Uncharacterized protein</fullName>
    </submittedName>
</protein>
<keyword evidence="3" id="KW-1185">Reference proteome</keyword>
<accession>S4MIT2</accession>
<comment type="caution">
    <text evidence="2">The sequence shown here is derived from an EMBL/GenBank/DDBJ whole genome shotgun (WGS) entry which is preliminary data.</text>
</comment>
<evidence type="ECO:0000313" key="2">
    <source>
        <dbReference type="EMBL" id="EPJ36481.1"/>
    </source>
</evidence>
<gene>
    <name evidence="2" type="ORF">STAFG_6488</name>
</gene>
<reference evidence="2 3" key="1">
    <citation type="submission" date="2013-02" db="EMBL/GenBank/DDBJ databases">
        <title>Draft Genome Sequence of Streptomyces afghaniensis, Which Produces Compounds of the Julimycin B-Complex.</title>
        <authorList>
            <person name="Gruening B.A."/>
            <person name="Praeg A."/>
            <person name="Erxleben A."/>
            <person name="Guenther S."/>
            <person name="Fiedler H.-P."/>
            <person name="Goodfellow M."/>
            <person name="Mueller M."/>
        </authorList>
    </citation>
    <scope>NUCLEOTIDE SEQUENCE [LARGE SCALE GENOMIC DNA]</scope>
    <source>
        <strain evidence="2 3">772</strain>
    </source>
</reference>
<proteinExistence type="predicted"/>
<dbReference type="HOGENOM" id="CLU_3296884_0_0_11"/>
<evidence type="ECO:0000313" key="3">
    <source>
        <dbReference type="Proteomes" id="UP000015001"/>
    </source>
</evidence>
<name>S4MIT2_9ACTN</name>
<dbReference type="Proteomes" id="UP000015001">
    <property type="component" value="Unassembled WGS sequence"/>
</dbReference>
<dbReference type="AlphaFoldDB" id="S4MIT2"/>
<evidence type="ECO:0000256" key="1">
    <source>
        <dbReference type="SAM" id="MobiDB-lite"/>
    </source>
</evidence>
<dbReference type="PATRIC" id="fig|1283301.3.peg.6438"/>
<feature type="region of interest" description="Disordered" evidence="1">
    <location>
        <begin position="1"/>
        <end position="40"/>
    </location>
</feature>
<dbReference type="EMBL" id="AOPY01001562">
    <property type="protein sequence ID" value="EPJ36481.1"/>
    <property type="molecule type" value="Genomic_DNA"/>
</dbReference>
<organism evidence="2 3">
    <name type="scientific">Streptomyces afghaniensis 772</name>
    <dbReference type="NCBI Taxonomy" id="1283301"/>
    <lineage>
        <taxon>Bacteria</taxon>
        <taxon>Bacillati</taxon>
        <taxon>Actinomycetota</taxon>
        <taxon>Actinomycetes</taxon>
        <taxon>Kitasatosporales</taxon>
        <taxon>Streptomycetaceae</taxon>
        <taxon>Streptomyces</taxon>
    </lineage>
</organism>